<dbReference type="SUPFAM" id="SSF52172">
    <property type="entry name" value="CheY-like"/>
    <property type="match status" value="1"/>
</dbReference>
<dbReference type="InterPro" id="IPR005467">
    <property type="entry name" value="His_kinase_dom"/>
</dbReference>
<keyword evidence="4" id="KW-0808">Transferase</keyword>
<feature type="domain" description="Histidine kinase" evidence="8">
    <location>
        <begin position="161"/>
        <end position="378"/>
    </location>
</feature>
<dbReference type="Gene3D" id="3.30.565.10">
    <property type="entry name" value="Histidine kinase-like ATPase, C-terminal domain"/>
    <property type="match status" value="1"/>
</dbReference>
<evidence type="ECO:0000256" key="7">
    <source>
        <dbReference type="SAM" id="Coils"/>
    </source>
</evidence>
<organism evidence="10 11">
    <name type="scientific">Caulobacter zeae</name>
    <dbReference type="NCBI Taxonomy" id="2055137"/>
    <lineage>
        <taxon>Bacteria</taxon>
        <taxon>Pseudomonadati</taxon>
        <taxon>Pseudomonadota</taxon>
        <taxon>Alphaproteobacteria</taxon>
        <taxon>Caulobacterales</taxon>
        <taxon>Caulobacteraceae</taxon>
        <taxon>Caulobacter</taxon>
    </lineage>
</organism>
<keyword evidence="5 10" id="KW-0418">Kinase</keyword>
<evidence type="ECO:0000256" key="3">
    <source>
        <dbReference type="ARBA" id="ARBA00022553"/>
    </source>
</evidence>
<evidence type="ECO:0000256" key="1">
    <source>
        <dbReference type="ARBA" id="ARBA00000085"/>
    </source>
</evidence>
<dbReference type="PROSITE" id="PS50110">
    <property type="entry name" value="RESPONSE_REGULATORY"/>
    <property type="match status" value="1"/>
</dbReference>
<dbReference type="Gene3D" id="1.10.287.130">
    <property type="match status" value="1"/>
</dbReference>
<dbReference type="Gene3D" id="3.40.50.2300">
    <property type="match status" value="1"/>
</dbReference>
<dbReference type="InterPro" id="IPR003661">
    <property type="entry name" value="HisK_dim/P_dom"/>
</dbReference>
<dbReference type="SUPFAM" id="SSF55874">
    <property type="entry name" value="ATPase domain of HSP90 chaperone/DNA topoisomerase II/histidine kinase"/>
    <property type="match status" value="1"/>
</dbReference>
<dbReference type="InterPro" id="IPR003594">
    <property type="entry name" value="HATPase_dom"/>
</dbReference>
<evidence type="ECO:0000256" key="4">
    <source>
        <dbReference type="ARBA" id="ARBA00022679"/>
    </source>
</evidence>
<dbReference type="GO" id="GO:0000155">
    <property type="term" value="F:phosphorelay sensor kinase activity"/>
    <property type="evidence" value="ECO:0007669"/>
    <property type="project" value="InterPro"/>
</dbReference>
<dbReference type="Proteomes" id="UP000234479">
    <property type="component" value="Unassembled WGS sequence"/>
</dbReference>
<dbReference type="Pfam" id="PF00512">
    <property type="entry name" value="HisKA"/>
    <property type="match status" value="1"/>
</dbReference>
<dbReference type="InterPro" id="IPR011006">
    <property type="entry name" value="CheY-like_superfamily"/>
</dbReference>
<dbReference type="InterPro" id="IPR036890">
    <property type="entry name" value="HATPase_C_sf"/>
</dbReference>
<comment type="caution">
    <text evidence="10">The sequence shown here is derived from an EMBL/GenBank/DDBJ whole genome shotgun (WGS) entry which is preliminary data.</text>
</comment>
<evidence type="ECO:0000256" key="6">
    <source>
        <dbReference type="PROSITE-ProRule" id="PRU00169"/>
    </source>
</evidence>
<dbReference type="FunFam" id="3.30.565.10:FF:000006">
    <property type="entry name" value="Sensor histidine kinase WalK"/>
    <property type="match status" value="1"/>
</dbReference>
<evidence type="ECO:0000313" key="11">
    <source>
        <dbReference type="Proteomes" id="UP000234479"/>
    </source>
</evidence>
<keyword evidence="11" id="KW-1185">Reference proteome</keyword>
<dbReference type="EC" id="2.7.13.3" evidence="2"/>
<dbReference type="Pfam" id="PF00072">
    <property type="entry name" value="Response_reg"/>
    <property type="match status" value="1"/>
</dbReference>
<dbReference type="RefSeq" id="WP_101716254.1">
    <property type="nucleotide sequence ID" value="NZ_PJRS01000005.1"/>
</dbReference>
<evidence type="ECO:0000259" key="8">
    <source>
        <dbReference type="PROSITE" id="PS50109"/>
    </source>
</evidence>
<evidence type="ECO:0000313" key="10">
    <source>
        <dbReference type="EMBL" id="PLR28725.1"/>
    </source>
</evidence>
<evidence type="ECO:0000259" key="9">
    <source>
        <dbReference type="PROSITE" id="PS50110"/>
    </source>
</evidence>
<dbReference type="SMART" id="SM00387">
    <property type="entry name" value="HATPase_c"/>
    <property type="match status" value="1"/>
</dbReference>
<dbReference type="InterPro" id="IPR004358">
    <property type="entry name" value="Sig_transdc_His_kin-like_C"/>
</dbReference>
<name>A0A2N5DRQ7_9CAUL</name>
<feature type="coiled-coil region" evidence="7">
    <location>
        <begin position="124"/>
        <end position="154"/>
    </location>
</feature>
<dbReference type="AlphaFoldDB" id="A0A2N5DRQ7"/>
<dbReference type="CDD" id="cd16922">
    <property type="entry name" value="HATPase_EvgS-ArcB-TorS-like"/>
    <property type="match status" value="1"/>
</dbReference>
<dbReference type="Pfam" id="PF02518">
    <property type="entry name" value="HATPase_c"/>
    <property type="match status" value="1"/>
</dbReference>
<dbReference type="OrthoDB" id="9795133at2"/>
<proteinExistence type="predicted"/>
<feature type="domain" description="Response regulatory" evidence="9">
    <location>
        <begin position="8"/>
        <end position="125"/>
    </location>
</feature>
<dbReference type="SMART" id="SM00448">
    <property type="entry name" value="REC"/>
    <property type="match status" value="1"/>
</dbReference>
<keyword evidence="7" id="KW-0175">Coiled coil</keyword>
<dbReference type="CDD" id="cd00082">
    <property type="entry name" value="HisKA"/>
    <property type="match status" value="1"/>
</dbReference>
<protein>
    <recommendedName>
        <fullName evidence="2">histidine kinase</fullName>
        <ecNumber evidence="2">2.7.13.3</ecNumber>
    </recommendedName>
</protein>
<accession>A0A2N5DRQ7</accession>
<comment type="catalytic activity">
    <reaction evidence="1">
        <text>ATP + protein L-histidine = ADP + protein N-phospho-L-histidine.</text>
        <dbReference type="EC" id="2.7.13.3"/>
    </reaction>
</comment>
<evidence type="ECO:0000256" key="5">
    <source>
        <dbReference type="ARBA" id="ARBA00022777"/>
    </source>
</evidence>
<dbReference type="PRINTS" id="PR00344">
    <property type="entry name" value="BCTRLSENSOR"/>
</dbReference>
<dbReference type="EMBL" id="PJRS01000005">
    <property type="protein sequence ID" value="PLR28725.1"/>
    <property type="molecule type" value="Genomic_DNA"/>
</dbReference>
<feature type="modified residue" description="4-aspartylphosphate" evidence="6">
    <location>
        <position position="57"/>
    </location>
</feature>
<dbReference type="SMART" id="SM00388">
    <property type="entry name" value="HisKA"/>
    <property type="match status" value="1"/>
</dbReference>
<dbReference type="PROSITE" id="PS50109">
    <property type="entry name" value="HIS_KIN"/>
    <property type="match status" value="1"/>
</dbReference>
<evidence type="ECO:0000256" key="2">
    <source>
        <dbReference type="ARBA" id="ARBA00012438"/>
    </source>
</evidence>
<reference evidence="10 11" key="1">
    <citation type="submission" date="2017-12" db="EMBL/GenBank/DDBJ databases">
        <title>The genome sequence of Caulobacter sp. 410.</title>
        <authorList>
            <person name="Gao J."/>
            <person name="Mao X."/>
            <person name="Sun J."/>
        </authorList>
    </citation>
    <scope>NUCLEOTIDE SEQUENCE [LARGE SCALE GENOMIC DNA]</scope>
    <source>
        <strain evidence="10 11">410</strain>
    </source>
</reference>
<dbReference type="InterPro" id="IPR001789">
    <property type="entry name" value="Sig_transdc_resp-reg_receiver"/>
</dbReference>
<gene>
    <name evidence="10" type="ORF">SGCZBJ_01390</name>
</gene>
<dbReference type="PANTHER" id="PTHR43547:SF2">
    <property type="entry name" value="HYBRID SIGNAL TRANSDUCTION HISTIDINE KINASE C"/>
    <property type="match status" value="1"/>
</dbReference>
<sequence length="403" mass="44098">MIADPPINFLLVDDLDENLLALEALLQRDGLHCLKARSGEEALELLLVHDVALALLDVQMPGMDGFELAEFMRGSERARHIPIIFLTAGAANLQRRFRGYEAGAVDFIQKPIEPTILRSKAEVFFDLYQQRQQIERQRDELEALAQALRRADRHKDNFLAVLAHELRNPVAALGGGLHLLKKDIPAERAKDIRIRMDRMLAHLSHLIDDLLDVSRVSQGKISLKKEQVELGDVLKSAIEASQHHIDAAGHVFVTDLPPGEIWLDADHTRLAQIVANLLNNAAKYTPPGGTITLSARPMEENVEIRIADTGVGVPREMQARIFEIFAQVEDHLTKAQGGLGIGLALVRQLVALHGGTISVESAGENLGSTFTVTLPVLRISSATSTEPAATVGLTPHPGSDAEI</sequence>
<keyword evidence="3 6" id="KW-0597">Phosphoprotein</keyword>
<dbReference type="PANTHER" id="PTHR43547">
    <property type="entry name" value="TWO-COMPONENT HISTIDINE KINASE"/>
    <property type="match status" value="1"/>
</dbReference>